<accession>O55602</accession>
<evidence type="ECO:0000313" key="2">
    <source>
        <dbReference type="EMBL" id="BAA61819.1"/>
    </source>
</evidence>
<sequence length="244" mass="27251">MIEMKTALLLQLLDNANFSRTTTPITDTIVVHGVPGCGKSTLIKDLVTRHSTIAYTLGAPYGRSLIHSGVNHISRIGDNLQDFETRILDEYQLGNEENVKDFTILFGDPFQGTFQLPAHFVKRLSHRVPRQICNYLESLDYDITGETEGEINFPPIYAANATGPIGTVLHLGPISRQLTKTFGICSKLPTEVQGLEFEELTLVYHSSELQANRELFFVAVTRAKRLLNVLTDSKHRPPTDKARS</sequence>
<name>O55602_9VIRU</name>
<dbReference type="GO" id="GO:0005524">
    <property type="term" value="F:ATP binding"/>
    <property type="evidence" value="ECO:0007669"/>
    <property type="project" value="InterPro"/>
</dbReference>
<evidence type="ECO:0000313" key="3">
    <source>
        <dbReference type="Proteomes" id="UP000203055"/>
    </source>
</evidence>
<dbReference type="Gene3D" id="3.40.50.300">
    <property type="entry name" value="P-loop containing nucleotide triphosphate hydrolases"/>
    <property type="match status" value="1"/>
</dbReference>
<dbReference type="Proteomes" id="UP000203055">
    <property type="component" value="Segment"/>
</dbReference>
<dbReference type="OrthoDB" id="16070at10239"/>
<reference evidence="2 3" key="2">
    <citation type="journal article" date="1999" name="Arch. Virol.">
        <title>Complete nucleotide sequences of garlic viruses A and C, members of the newly ratified genus Allexivirus.</title>
        <authorList>
            <person name="Sumi S."/>
            <person name="Matsumi T."/>
            <person name="Tsuneyoshi T."/>
        </authorList>
    </citation>
    <scope>NUCLEOTIDE SEQUENCE [LARGE SCALE GENOMIC DNA]</scope>
</reference>
<dbReference type="RefSeq" id="NP_569133.1">
    <property type="nucleotide sequence ID" value="NC_003376.1"/>
</dbReference>
<proteinExistence type="predicted"/>
<dbReference type="Pfam" id="PF01443">
    <property type="entry name" value="Viral_helicase1"/>
    <property type="match status" value="1"/>
</dbReference>
<organism evidence="2 3">
    <name type="scientific">Garlic virus C</name>
    <dbReference type="NCBI Taxonomy" id="12431"/>
    <lineage>
        <taxon>Viruses</taxon>
        <taxon>Riboviria</taxon>
        <taxon>Orthornavirae</taxon>
        <taxon>Kitrinoviricota</taxon>
        <taxon>Alsuviricetes</taxon>
        <taxon>Tymovirales</taxon>
        <taxon>Alphaflexiviridae</taxon>
        <taxon>Allexivirus</taxon>
        <taxon>Acarallexivirus</taxon>
        <taxon>Allexivirus chiallii</taxon>
    </lineage>
</organism>
<dbReference type="EMBL" id="AB010302">
    <property type="protein sequence ID" value="BAA61819.1"/>
    <property type="molecule type" value="Genomic_RNA"/>
</dbReference>
<dbReference type="InterPro" id="IPR027351">
    <property type="entry name" value="(+)RNA_virus_helicase_core_dom"/>
</dbReference>
<dbReference type="SUPFAM" id="SSF52540">
    <property type="entry name" value="P-loop containing nucleoside triphosphate hydrolases"/>
    <property type="match status" value="1"/>
</dbReference>
<dbReference type="InterPro" id="IPR027417">
    <property type="entry name" value="P-loop_NTPase"/>
</dbReference>
<dbReference type="GeneID" id="932222"/>
<protein>
    <submittedName>
        <fullName evidence="2">27kDa protein</fullName>
    </submittedName>
</protein>
<reference evidence="2 3" key="1">
    <citation type="journal article" date="1993" name="J. Gen. Virol.">
        <title>Novel rod-shaped viruses isolated from garlic, Allium sativum, possessing a unique genome organization.</title>
        <authorList>
            <person name="Sumi S."/>
            <person name="Tsuneyoshi T."/>
            <person name="Furutani H."/>
        </authorList>
    </citation>
    <scope>NUCLEOTIDE SEQUENCE [LARGE SCALE GENOMIC DNA]</scope>
</reference>
<keyword evidence="3" id="KW-1185">Reference proteome</keyword>
<dbReference type="KEGG" id="vg:932222"/>
<feature type="domain" description="(+)RNA virus helicase C-terminal" evidence="1">
    <location>
        <begin position="29"/>
        <end position="231"/>
    </location>
</feature>
<evidence type="ECO:0000259" key="1">
    <source>
        <dbReference type="Pfam" id="PF01443"/>
    </source>
</evidence>